<dbReference type="Proteomes" id="UP000316968">
    <property type="component" value="Chromosome"/>
</dbReference>
<dbReference type="RefSeq" id="WP_141448593.1">
    <property type="nucleotide sequence ID" value="NZ_CP041217.1"/>
</dbReference>
<sequence length="253" mass="27252">MNLFRLSAAVRGRSRMDDFLRDCFVSIGYPGLGDLEDADRAEVSKRLNRVYGYEGNELERKLEDLHTFVRVMDDGDYVLVADSGRVWLGDLGDYYYREDYDRPEADTCHRRGVTWLGVLPAAALNPALREFARELPAGGGESARAAERYPLPAEQAGLEAFAAQAPGGQLPGLGAAAAEAAAPSRLVDEGTPSGAASPSRLVDEGMPSGAASPSRLVDEGTLREAVAALREALRGDDPELRVRAAEALLRYGL</sequence>
<accession>A0A4Y6UWF3</accession>
<evidence type="ECO:0000313" key="2">
    <source>
        <dbReference type="EMBL" id="QDH22049.1"/>
    </source>
</evidence>
<dbReference type="KEGG" id="saca:FFV09_15075"/>
<reference evidence="2 3" key="1">
    <citation type="submission" date="2019-06" db="EMBL/GenBank/DDBJ databases">
        <title>Saccharibacillus brassicae sp. nov., an endophytic bacterium isolated from Chinese cabbage seeds (Brassica pekinensis).</title>
        <authorList>
            <person name="Jiang L."/>
            <person name="Lee J."/>
            <person name="Kim S.W."/>
        </authorList>
    </citation>
    <scope>NUCLEOTIDE SEQUENCE [LARGE SCALE GENOMIC DNA]</scope>
    <source>
        <strain evidence="3">KCTC 43072 / ATSA2</strain>
    </source>
</reference>
<protein>
    <submittedName>
        <fullName evidence="2">Uncharacterized protein</fullName>
    </submittedName>
</protein>
<evidence type="ECO:0000313" key="3">
    <source>
        <dbReference type="Proteomes" id="UP000316968"/>
    </source>
</evidence>
<dbReference type="OrthoDB" id="1631118at2"/>
<organism evidence="2 3">
    <name type="scientific">Saccharibacillus brassicae</name>
    <dbReference type="NCBI Taxonomy" id="2583377"/>
    <lineage>
        <taxon>Bacteria</taxon>
        <taxon>Bacillati</taxon>
        <taxon>Bacillota</taxon>
        <taxon>Bacilli</taxon>
        <taxon>Bacillales</taxon>
        <taxon>Paenibacillaceae</taxon>
        <taxon>Saccharibacillus</taxon>
    </lineage>
</organism>
<dbReference type="EMBL" id="CP041217">
    <property type="protein sequence ID" value="QDH22049.1"/>
    <property type="molecule type" value="Genomic_DNA"/>
</dbReference>
<dbReference type="AlphaFoldDB" id="A0A4Y6UWF3"/>
<keyword evidence="3" id="KW-1185">Reference proteome</keyword>
<name>A0A4Y6UWF3_SACBS</name>
<gene>
    <name evidence="2" type="ORF">FFV09_15075</name>
</gene>
<feature type="region of interest" description="Disordered" evidence="1">
    <location>
        <begin position="181"/>
        <end position="216"/>
    </location>
</feature>
<proteinExistence type="predicted"/>
<evidence type="ECO:0000256" key="1">
    <source>
        <dbReference type="SAM" id="MobiDB-lite"/>
    </source>
</evidence>